<comment type="pathway">
    <text evidence="2">Metabolic intermediate metabolism; pimeloyl-CoA biosynthesis; pimeloyl-CoA from pimelate: step 1/1.</text>
</comment>
<evidence type="ECO:0000256" key="5">
    <source>
        <dbReference type="ARBA" id="ARBA00022598"/>
    </source>
</evidence>
<comment type="subunit">
    <text evidence="3">Homodimer.</text>
</comment>
<evidence type="ECO:0000256" key="9">
    <source>
        <dbReference type="ARBA" id="ARBA00022842"/>
    </source>
</evidence>
<keyword evidence="8" id="KW-0067">ATP-binding</keyword>
<evidence type="ECO:0000256" key="3">
    <source>
        <dbReference type="ARBA" id="ARBA00011738"/>
    </source>
</evidence>
<sequence length="276" mass="30751">MTESYFSIRMRIHKNGRHISGAEDLVSSENFEATIARLSSKLRLYLKENPSLQQILTIDPIPSSSIQHGELLPIRALKSSDIKESQDSVRVILENLLSPSLASRVLMIFDKEILGHPSRNGALLVNEQGRILNESATEGIRTTHFGCLPALRKILEEAAARSLVQPSYRFVDALILSSKVLMAEEVLLELCASDDPRYQTGYIASRTTGYIRIPFIKPAGLPTGGRLYVLRNENALTELLAFLRETPVLFSSQQPHSPLPFKLASIHDIEHTARKA</sequence>
<proteinExistence type="predicted"/>
<keyword evidence="6" id="KW-0547">Nucleotide-binding</keyword>
<keyword evidence="7" id="KW-0093">Biotin biosynthesis</keyword>
<dbReference type="GO" id="GO:0009102">
    <property type="term" value="P:biotin biosynthetic process"/>
    <property type="evidence" value="ECO:0007669"/>
    <property type="project" value="UniProtKB-KW"/>
</dbReference>
<accession>C6HWB3</accession>
<dbReference type="Proteomes" id="UP000009374">
    <property type="component" value="Unassembled WGS sequence"/>
</dbReference>
<dbReference type="AlphaFoldDB" id="C6HWB3"/>
<evidence type="ECO:0000256" key="4">
    <source>
        <dbReference type="ARBA" id="ARBA00012984"/>
    </source>
</evidence>
<dbReference type="EC" id="6.2.1.14" evidence="4"/>
<evidence type="ECO:0000256" key="10">
    <source>
        <dbReference type="ARBA" id="ARBA00049553"/>
    </source>
</evidence>
<evidence type="ECO:0000313" key="11">
    <source>
        <dbReference type="EMBL" id="EES53091.1"/>
    </source>
</evidence>
<evidence type="ECO:0000256" key="6">
    <source>
        <dbReference type="ARBA" id="ARBA00022741"/>
    </source>
</evidence>
<dbReference type="GO" id="GO:0042410">
    <property type="term" value="F:6-carboxyhexanoate-CoA ligase activity"/>
    <property type="evidence" value="ECO:0007669"/>
    <property type="project" value="UniProtKB-EC"/>
</dbReference>
<evidence type="ECO:0000256" key="2">
    <source>
        <dbReference type="ARBA" id="ARBA00005075"/>
    </source>
</evidence>
<dbReference type="GO" id="GO:0005524">
    <property type="term" value="F:ATP binding"/>
    <property type="evidence" value="ECO:0007669"/>
    <property type="project" value="UniProtKB-KW"/>
</dbReference>
<dbReference type="UniPathway" id="UPA00999">
    <property type="reaction ID" value="UER00351"/>
</dbReference>
<comment type="catalytic activity">
    <reaction evidence="10">
        <text>heptanedioate + ATP + CoA = 6-carboxyhexanoyl-CoA + AMP + diphosphate</text>
        <dbReference type="Rhea" id="RHEA:14781"/>
        <dbReference type="ChEBI" id="CHEBI:30616"/>
        <dbReference type="ChEBI" id="CHEBI:33019"/>
        <dbReference type="ChEBI" id="CHEBI:36165"/>
        <dbReference type="ChEBI" id="CHEBI:57287"/>
        <dbReference type="ChEBI" id="CHEBI:57360"/>
        <dbReference type="ChEBI" id="CHEBI:456215"/>
        <dbReference type="EC" id="6.2.1.14"/>
    </reaction>
</comment>
<reference evidence="11 12" key="1">
    <citation type="journal article" date="2009" name="Appl. Environ. Microbiol.">
        <title>Community genomic and proteomic analyses of chemoautotrophic iron-oxidizing "Leptospirillum rubarum" (Group II) and "Leptospirillum ferrodiazotrophum" (Group III) bacteria in acid mine drainage biofilms.</title>
        <authorList>
            <person name="Goltsman D.S."/>
            <person name="Denef V.J."/>
            <person name="Singer S.W."/>
            <person name="VerBerkmoes N.C."/>
            <person name="Lefsrud M."/>
            <person name="Mueller R.S."/>
            <person name="Dick G.J."/>
            <person name="Sun C.L."/>
            <person name="Wheeler K.E."/>
            <person name="Zemla A."/>
            <person name="Baker B.J."/>
            <person name="Hauser L."/>
            <person name="Land M."/>
            <person name="Shah M.B."/>
            <person name="Thelen M.P."/>
            <person name="Hettich R.L."/>
            <person name="Banfield J.F."/>
        </authorList>
    </citation>
    <scope>NUCLEOTIDE SEQUENCE [LARGE SCALE GENOMIC DNA]</scope>
</reference>
<keyword evidence="5 11" id="KW-0436">Ligase</keyword>
<dbReference type="Pfam" id="PF03744">
    <property type="entry name" value="BioW"/>
    <property type="match status" value="1"/>
</dbReference>
<dbReference type="InterPro" id="IPR005499">
    <property type="entry name" value="BioW"/>
</dbReference>
<evidence type="ECO:0000256" key="1">
    <source>
        <dbReference type="ARBA" id="ARBA00001946"/>
    </source>
</evidence>
<protein>
    <recommendedName>
        <fullName evidence="4">6-carboxyhexanoate--CoA ligase</fullName>
        <ecNumber evidence="4">6.2.1.14</ecNumber>
    </recommendedName>
</protein>
<evidence type="ECO:0000256" key="8">
    <source>
        <dbReference type="ARBA" id="ARBA00022840"/>
    </source>
</evidence>
<name>C6HWB3_9BACT</name>
<dbReference type="EMBL" id="GG693869">
    <property type="protein sequence ID" value="EES53091.1"/>
    <property type="molecule type" value="Genomic_DNA"/>
</dbReference>
<keyword evidence="12" id="KW-1185">Reference proteome</keyword>
<evidence type="ECO:0000313" key="12">
    <source>
        <dbReference type="Proteomes" id="UP000009374"/>
    </source>
</evidence>
<evidence type="ECO:0000256" key="7">
    <source>
        <dbReference type="ARBA" id="ARBA00022756"/>
    </source>
</evidence>
<organism evidence="11 12">
    <name type="scientific">Leptospirillum ferrodiazotrophum</name>
    <dbReference type="NCBI Taxonomy" id="412449"/>
    <lineage>
        <taxon>Bacteria</taxon>
        <taxon>Pseudomonadati</taxon>
        <taxon>Nitrospirota</taxon>
        <taxon>Nitrospiria</taxon>
        <taxon>Nitrospirales</taxon>
        <taxon>Nitrospiraceae</taxon>
        <taxon>Leptospirillum</taxon>
    </lineage>
</organism>
<gene>
    <name evidence="11" type="ORF">UBAL3_80420041</name>
</gene>
<keyword evidence="9" id="KW-0460">Magnesium</keyword>
<comment type="cofactor">
    <cofactor evidence="1">
        <name>Mg(2+)</name>
        <dbReference type="ChEBI" id="CHEBI:18420"/>
    </cofactor>
</comment>